<dbReference type="Proteomes" id="UP001219568">
    <property type="component" value="Unassembled WGS sequence"/>
</dbReference>
<dbReference type="GO" id="GO:0016787">
    <property type="term" value="F:hydrolase activity"/>
    <property type="evidence" value="ECO:0007669"/>
    <property type="project" value="UniProtKB-KW"/>
</dbReference>
<reference evidence="4" key="1">
    <citation type="journal article" date="2023" name="IMA Fungus">
        <title>Comparative genomic study of the Penicillium genus elucidates a diverse pangenome and 15 lateral gene transfer events.</title>
        <authorList>
            <person name="Petersen C."/>
            <person name="Sorensen T."/>
            <person name="Nielsen M.R."/>
            <person name="Sondergaard T.E."/>
            <person name="Sorensen J.L."/>
            <person name="Fitzpatrick D.A."/>
            <person name="Frisvad J.C."/>
            <person name="Nielsen K.L."/>
        </authorList>
    </citation>
    <scope>NUCLEOTIDE SEQUENCE</scope>
    <source>
        <strain evidence="4">IBT 15450</strain>
    </source>
</reference>
<dbReference type="GO" id="GO:0004386">
    <property type="term" value="F:helicase activity"/>
    <property type="evidence" value="ECO:0007669"/>
    <property type="project" value="UniProtKB-KW"/>
</dbReference>
<organism evidence="4 5">
    <name type="scientific">Penicillium canescens</name>
    <dbReference type="NCBI Taxonomy" id="5083"/>
    <lineage>
        <taxon>Eukaryota</taxon>
        <taxon>Fungi</taxon>
        <taxon>Dikarya</taxon>
        <taxon>Ascomycota</taxon>
        <taxon>Pezizomycotina</taxon>
        <taxon>Eurotiomycetes</taxon>
        <taxon>Eurotiomycetidae</taxon>
        <taxon>Eurotiales</taxon>
        <taxon>Aspergillaceae</taxon>
        <taxon>Penicillium</taxon>
    </lineage>
</organism>
<name>A0AAD6IC47_PENCN</name>
<keyword evidence="2" id="KW-0347">Helicase</keyword>
<dbReference type="GO" id="GO:0005737">
    <property type="term" value="C:cytoplasm"/>
    <property type="evidence" value="ECO:0007669"/>
    <property type="project" value="TreeGrafter"/>
</dbReference>
<dbReference type="PANTHER" id="PTHR44533">
    <property type="entry name" value="DEAD/H RNA HELICASE, PUTATIVE-RELATED"/>
    <property type="match status" value="1"/>
</dbReference>
<dbReference type="InterPro" id="IPR059032">
    <property type="entry name" value="WHD_DDX60"/>
</dbReference>
<dbReference type="PANTHER" id="PTHR44533:SF4">
    <property type="entry name" value="DEAD_H RNA HELICASE, PUTATIVE-RELATED"/>
    <property type="match status" value="1"/>
</dbReference>
<gene>
    <name evidence="4" type="ORF">N7460_006965</name>
</gene>
<keyword evidence="2" id="KW-0547">Nucleotide-binding</keyword>
<feature type="domain" description="DDX60-like winged helix" evidence="3">
    <location>
        <begin position="2"/>
        <end position="36"/>
    </location>
</feature>
<evidence type="ECO:0000313" key="5">
    <source>
        <dbReference type="Proteomes" id="UP001219568"/>
    </source>
</evidence>
<dbReference type="EMBL" id="JAQJZL010000005">
    <property type="protein sequence ID" value="KAJ6041575.1"/>
    <property type="molecule type" value="Genomic_DNA"/>
</dbReference>
<protein>
    <recommendedName>
        <fullName evidence="3">DDX60-like winged helix domain-containing protein</fullName>
    </recommendedName>
</protein>
<evidence type="ECO:0000256" key="2">
    <source>
        <dbReference type="ARBA" id="ARBA00022806"/>
    </source>
</evidence>
<evidence type="ECO:0000256" key="1">
    <source>
        <dbReference type="ARBA" id="ARBA00022801"/>
    </source>
</evidence>
<proteinExistence type="predicted"/>
<accession>A0AAD6IC47</accession>
<dbReference type="Pfam" id="PF26076">
    <property type="entry name" value="WHD_DDX60"/>
    <property type="match status" value="1"/>
</dbReference>
<keyword evidence="5" id="KW-1185">Reference proteome</keyword>
<reference evidence="4" key="2">
    <citation type="submission" date="2023-01" db="EMBL/GenBank/DDBJ databases">
        <authorList>
            <person name="Petersen C."/>
        </authorList>
    </citation>
    <scope>NUCLEOTIDE SEQUENCE</scope>
    <source>
        <strain evidence="4">IBT 15450</strain>
    </source>
</reference>
<sequence>MKDTVLHHLRFSLEYLRRNDLLDRNGAPLDFAGCVSHLYYTENSSFAFHALLDAGYFHELCAQIHHKPKNRLLSLMLVMCHLFGRQYVRQAILEQIQGRTRKSTSIFVLPTMPKRAVNILRKHNEKTLDVCKACVATFIEQNNTEPDHVLPFTNTKCGV</sequence>
<dbReference type="AlphaFoldDB" id="A0AAD6IC47"/>
<evidence type="ECO:0000259" key="3">
    <source>
        <dbReference type="Pfam" id="PF26076"/>
    </source>
</evidence>
<dbReference type="InterPro" id="IPR052431">
    <property type="entry name" value="SKI2_subfamily_helicases"/>
</dbReference>
<keyword evidence="2" id="KW-0067">ATP-binding</keyword>
<evidence type="ECO:0000313" key="4">
    <source>
        <dbReference type="EMBL" id="KAJ6041575.1"/>
    </source>
</evidence>
<comment type="caution">
    <text evidence="4">The sequence shown here is derived from an EMBL/GenBank/DDBJ whole genome shotgun (WGS) entry which is preliminary data.</text>
</comment>
<keyword evidence="1" id="KW-0378">Hydrolase</keyword>